<proteinExistence type="predicted"/>
<comment type="caution">
    <text evidence="2">The sequence shown here is derived from an EMBL/GenBank/DDBJ whole genome shotgun (WGS) entry which is preliminary data.</text>
</comment>
<accession>A0A9P1IB60</accession>
<evidence type="ECO:0000313" key="3">
    <source>
        <dbReference type="Proteomes" id="UP001152747"/>
    </source>
</evidence>
<dbReference type="Proteomes" id="UP001152747">
    <property type="component" value="Unassembled WGS sequence"/>
</dbReference>
<feature type="chain" id="PRO_5040335891" evidence="1">
    <location>
        <begin position="16"/>
        <end position="349"/>
    </location>
</feature>
<feature type="signal peptide" evidence="1">
    <location>
        <begin position="1"/>
        <end position="15"/>
    </location>
</feature>
<keyword evidence="3" id="KW-1185">Reference proteome</keyword>
<dbReference type="EMBL" id="CANHGI010000001">
    <property type="protein sequence ID" value="CAI5440067.1"/>
    <property type="molecule type" value="Genomic_DNA"/>
</dbReference>
<protein>
    <submittedName>
        <fullName evidence="2">Uncharacterized protein</fullName>
    </submittedName>
</protein>
<keyword evidence="1" id="KW-0732">Signal</keyword>
<sequence>MRFLVSFLIYGYVLAKFTPSQEQKKFAEKIGNMLLSQSSVENPNSIHIGLQLGKHLNFSENAKICDELDMNEAGFLEYLAHDRKIFKKINKTSDIVNIKYATREIFEIQFNLTNKMNYIETKTFEIFAAGNSIYKIQMGGACSDANRINPANIYRRGGNVEKLDGKGFIEIVKNMLPFNETSIRFSKQLLAFIETNPNVEESYNLTEFLNYMKIFNDRYEHLKNAKQTADFKKAEEIVILEENDMINKDKDKMWKIYKIIVRPISKIHSNHSIFRPIQVLMKKIHREIGKLENEKVAKFSKEMTKKLEKVEFCGVELDVTPGNFSVDLNGFKDFTIVSFFYNSNMLMLL</sequence>
<name>A0A9P1IB60_9PELO</name>
<evidence type="ECO:0000256" key="1">
    <source>
        <dbReference type="SAM" id="SignalP"/>
    </source>
</evidence>
<dbReference type="AlphaFoldDB" id="A0A9P1IB60"/>
<reference evidence="2" key="1">
    <citation type="submission" date="2022-11" db="EMBL/GenBank/DDBJ databases">
        <authorList>
            <person name="Kikuchi T."/>
        </authorList>
    </citation>
    <scope>NUCLEOTIDE SEQUENCE</scope>
    <source>
        <strain evidence="2">PS1010</strain>
    </source>
</reference>
<gene>
    <name evidence="2" type="ORF">CAMP_LOCUS2704</name>
</gene>
<organism evidence="2 3">
    <name type="scientific">Caenorhabditis angaria</name>
    <dbReference type="NCBI Taxonomy" id="860376"/>
    <lineage>
        <taxon>Eukaryota</taxon>
        <taxon>Metazoa</taxon>
        <taxon>Ecdysozoa</taxon>
        <taxon>Nematoda</taxon>
        <taxon>Chromadorea</taxon>
        <taxon>Rhabditida</taxon>
        <taxon>Rhabditina</taxon>
        <taxon>Rhabditomorpha</taxon>
        <taxon>Rhabditoidea</taxon>
        <taxon>Rhabditidae</taxon>
        <taxon>Peloderinae</taxon>
        <taxon>Caenorhabditis</taxon>
    </lineage>
</organism>
<evidence type="ECO:0000313" key="2">
    <source>
        <dbReference type="EMBL" id="CAI5440067.1"/>
    </source>
</evidence>